<comment type="caution">
    <text evidence="2">The sequence shown here is derived from an EMBL/GenBank/DDBJ whole genome shotgun (WGS) entry which is preliminary data.</text>
</comment>
<keyword evidence="3" id="KW-1185">Reference proteome</keyword>
<name>A0AAD3YEJ3_9TREE</name>
<feature type="compositionally biased region" description="Polar residues" evidence="1">
    <location>
        <begin position="1"/>
        <end position="19"/>
    </location>
</feature>
<reference evidence="2" key="2">
    <citation type="submission" date="2023-06" db="EMBL/GenBank/DDBJ databases">
        <authorList>
            <person name="Kobayashi Y."/>
            <person name="Kayamori A."/>
            <person name="Aoki K."/>
            <person name="Shiwa Y."/>
            <person name="Fujita N."/>
            <person name="Sugita T."/>
            <person name="Iwasaki W."/>
            <person name="Tanaka N."/>
            <person name="Takashima M."/>
        </authorList>
    </citation>
    <scope>NUCLEOTIDE SEQUENCE</scope>
    <source>
        <strain evidence="2">HIS016</strain>
    </source>
</reference>
<accession>A0AAD3YEJ3</accession>
<evidence type="ECO:0000313" key="2">
    <source>
        <dbReference type="EMBL" id="GMK59168.1"/>
    </source>
</evidence>
<dbReference type="Proteomes" id="UP001222932">
    <property type="component" value="Unassembled WGS sequence"/>
</dbReference>
<organism evidence="2 3">
    <name type="scientific">Cutaneotrichosporon spelunceum</name>
    <dbReference type="NCBI Taxonomy" id="1672016"/>
    <lineage>
        <taxon>Eukaryota</taxon>
        <taxon>Fungi</taxon>
        <taxon>Dikarya</taxon>
        <taxon>Basidiomycota</taxon>
        <taxon>Agaricomycotina</taxon>
        <taxon>Tremellomycetes</taxon>
        <taxon>Trichosporonales</taxon>
        <taxon>Trichosporonaceae</taxon>
        <taxon>Cutaneotrichosporon</taxon>
    </lineage>
</organism>
<evidence type="ECO:0000313" key="3">
    <source>
        <dbReference type="Proteomes" id="UP001222932"/>
    </source>
</evidence>
<reference evidence="2" key="1">
    <citation type="journal article" date="2023" name="BMC Genomics">
        <title>Chromosome-level genome assemblies of Cutaneotrichosporon spp. (Trichosporonales, Basidiomycota) reveal imbalanced evolution between nucleotide sequences and chromosome synteny.</title>
        <authorList>
            <person name="Kobayashi Y."/>
            <person name="Kayamori A."/>
            <person name="Aoki K."/>
            <person name="Shiwa Y."/>
            <person name="Matsutani M."/>
            <person name="Fujita N."/>
            <person name="Sugita T."/>
            <person name="Iwasaki W."/>
            <person name="Tanaka N."/>
            <person name="Takashima M."/>
        </authorList>
    </citation>
    <scope>NUCLEOTIDE SEQUENCE</scope>
    <source>
        <strain evidence="2">HIS016</strain>
    </source>
</reference>
<dbReference type="AlphaFoldDB" id="A0AAD3YEJ3"/>
<feature type="region of interest" description="Disordered" evidence="1">
    <location>
        <begin position="1"/>
        <end position="30"/>
    </location>
</feature>
<gene>
    <name evidence="2" type="ORF">CspeluHIS016_0701830</name>
</gene>
<sequence length="104" mass="10773">MATPTSETSIPASPASIATPTHSAASRARPPSATLAAMFVSGLGKRKRELTHMDGIPVAMILEGAKAALEREVRTPRRVSLPELAKGTVAHKTDIEMAAEEGGG</sequence>
<feature type="compositionally biased region" description="Low complexity" evidence="1">
    <location>
        <begin position="20"/>
        <end position="30"/>
    </location>
</feature>
<proteinExistence type="predicted"/>
<protein>
    <submittedName>
        <fullName evidence="2">Uncharacterized protein</fullName>
    </submittedName>
</protein>
<evidence type="ECO:0000256" key="1">
    <source>
        <dbReference type="SAM" id="MobiDB-lite"/>
    </source>
</evidence>
<dbReference type="EMBL" id="BTCM01000007">
    <property type="protein sequence ID" value="GMK59168.1"/>
    <property type="molecule type" value="Genomic_DNA"/>
</dbReference>